<keyword evidence="3" id="KW-1185">Reference proteome</keyword>
<reference evidence="2" key="1">
    <citation type="submission" date="2020-11" db="EMBL/GenBank/DDBJ databases">
        <authorList>
            <person name="Whitehead M."/>
        </authorList>
    </citation>
    <scope>NUCLEOTIDE SEQUENCE</scope>
    <source>
        <strain evidence="2">EGII</strain>
    </source>
</reference>
<feature type="compositionally biased region" description="Low complexity" evidence="1">
    <location>
        <begin position="118"/>
        <end position="129"/>
    </location>
</feature>
<protein>
    <submittedName>
        <fullName evidence="2">(Mediterranean fruit fly) hypothetical protein</fullName>
    </submittedName>
</protein>
<feature type="region of interest" description="Disordered" evidence="1">
    <location>
        <begin position="99"/>
        <end position="135"/>
    </location>
</feature>
<name>A0A811UJM5_CERCA</name>
<organism evidence="2 3">
    <name type="scientific">Ceratitis capitata</name>
    <name type="common">Mediterranean fruit fly</name>
    <name type="synonym">Tephritis capitata</name>
    <dbReference type="NCBI Taxonomy" id="7213"/>
    <lineage>
        <taxon>Eukaryota</taxon>
        <taxon>Metazoa</taxon>
        <taxon>Ecdysozoa</taxon>
        <taxon>Arthropoda</taxon>
        <taxon>Hexapoda</taxon>
        <taxon>Insecta</taxon>
        <taxon>Pterygota</taxon>
        <taxon>Neoptera</taxon>
        <taxon>Endopterygota</taxon>
        <taxon>Diptera</taxon>
        <taxon>Brachycera</taxon>
        <taxon>Muscomorpha</taxon>
        <taxon>Tephritoidea</taxon>
        <taxon>Tephritidae</taxon>
        <taxon>Ceratitis</taxon>
        <taxon>Ceratitis</taxon>
    </lineage>
</organism>
<dbReference type="AlphaFoldDB" id="A0A811UJM5"/>
<evidence type="ECO:0000256" key="1">
    <source>
        <dbReference type="SAM" id="MobiDB-lite"/>
    </source>
</evidence>
<evidence type="ECO:0000313" key="2">
    <source>
        <dbReference type="EMBL" id="CAD6997905.1"/>
    </source>
</evidence>
<evidence type="ECO:0000313" key="3">
    <source>
        <dbReference type="Proteomes" id="UP000606786"/>
    </source>
</evidence>
<dbReference type="OrthoDB" id="8052785at2759"/>
<accession>A0A811UJM5</accession>
<dbReference type="Proteomes" id="UP000606786">
    <property type="component" value="Unassembled WGS sequence"/>
</dbReference>
<gene>
    <name evidence="2" type="ORF">CCAP1982_LOCUS6523</name>
</gene>
<sequence>MEVQFRKSFLMVSDSKRKMDLSMPRSSDYNAYKHKKFGHVKRAREVDAIPDWQQGSFVPKPLVSPAHYFPYNLMAMAERSVTPVFADYINFADQFKATSTPSRKRPCLNPDGPLAIHNSSTDSGNSSTTAVENTSAEGKPLHYQFKRQLHPVSNLTQAPLEQSYIAESPVGGDGAAGGPLAENISHTPVKRKYSYQNRRAIRTPATTSHLRALAHENSSTKNINEAITSGGSLEINASVIKSVLKATPVGTLELPAATTSNATPSANPMATAAVLTSISEDKLRSICTYHTNMVRKFPQKERTPKDQERRNKNTIACRMSRRVKKLEQIAVEEQCKQFDLQQWRMREETLRATCLLEQLERLNLQGEDDEIEIDVVNVEGETSMVNVAGDMLGKLHTRPPIECQAFTIANILGN</sequence>
<dbReference type="EMBL" id="CAJHJT010000012">
    <property type="protein sequence ID" value="CAD6997905.1"/>
    <property type="molecule type" value="Genomic_DNA"/>
</dbReference>
<comment type="caution">
    <text evidence="2">The sequence shown here is derived from an EMBL/GenBank/DDBJ whole genome shotgun (WGS) entry which is preliminary data.</text>
</comment>
<proteinExistence type="predicted"/>